<gene>
    <name evidence="9 10" type="primary">ybeY</name>
    <name evidence="10" type="ORF">D2962_06365</name>
</gene>
<evidence type="ECO:0000256" key="2">
    <source>
        <dbReference type="ARBA" id="ARBA00022517"/>
    </source>
</evidence>
<dbReference type="AlphaFoldDB" id="A0A3G2R4A6"/>
<name>A0A3G2R4A6_9FIRM</name>
<protein>
    <recommendedName>
        <fullName evidence="9">Endoribonuclease YbeY</fullName>
        <ecNumber evidence="9">3.1.-.-</ecNumber>
    </recommendedName>
</protein>
<keyword evidence="2 9" id="KW-0690">Ribosome biogenesis</keyword>
<dbReference type="GO" id="GO:0008270">
    <property type="term" value="F:zinc ion binding"/>
    <property type="evidence" value="ECO:0007669"/>
    <property type="project" value="UniProtKB-UniRule"/>
</dbReference>
<evidence type="ECO:0000313" key="10">
    <source>
        <dbReference type="EMBL" id="AYO30293.1"/>
    </source>
</evidence>
<feature type="binding site" evidence="9">
    <location>
        <position position="134"/>
    </location>
    <ligand>
        <name>Zn(2+)</name>
        <dbReference type="ChEBI" id="CHEBI:29105"/>
        <note>catalytic</note>
    </ligand>
</feature>
<keyword evidence="8 9" id="KW-0862">Zinc</keyword>
<keyword evidence="3 9" id="KW-0698">rRNA processing</keyword>
<evidence type="ECO:0000256" key="1">
    <source>
        <dbReference type="ARBA" id="ARBA00010875"/>
    </source>
</evidence>
<dbReference type="EMBL" id="CP033169">
    <property type="protein sequence ID" value="AYO30293.1"/>
    <property type="molecule type" value="Genomic_DNA"/>
</dbReference>
<dbReference type="PANTHER" id="PTHR46986">
    <property type="entry name" value="ENDORIBONUCLEASE YBEY, CHLOROPLASTIC"/>
    <property type="match status" value="1"/>
</dbReference>
<feature type="binding site" evidence="9">
    <location>
        <position position="124"/>
    </location>
    <ligand>
        <name>Zn(2+)</name>
        <dbReference type="ChEBI" id="CHEBI:29105"/>
        <note>catalytic</note>
    </ligand>
</feature>
<keyword evidence="7 9" id="KW-0378">Hydrolase</keyword>
<evidence type="ECO:0000256" key="9">
    <source>
        <dbReference type="HAMAP-Rule" id="MF_00009"/>
    </source>
</evidence>
<organism evidence="10 11">
    <name type="scientific">Biomaibacter acetigenes</name>
    <dbReference type="NCBI Taxonomy" id="2316383"/>
    <lineage>
        <taxon>Bacteria</taxon>
        <taxon>Bacillati</taxon>
        <taxon>Bacillota</taxon>
        <taxon>Clostridia</taxon>
        <taxon>Thermosediminibacterales</taxon>
        <taxon>Tepidanaerobacteraceae</taxon>
        <taxon>Biomaibacter</taxon>
    </lineage>
</organism>
<comment type="function">
    <text evidence="9">Single strand-specific metallo-endoribonuclease involved in late-stage 70S ribosome quality control and in maturation of the 3' terminus of the 16S rRNA.</text>
</comment>
<dbReference type="GO" id="GO:0006364">
    <property type="term" value="P:rRNA processing"/>
    <property type="evidence" value="ECO:0007669"/>
    <property type="project" value="UniProtKB-UniRule"/>
</dbReference>
<dbReference type="Proteomes" id="UP000280960">
    <property type="component" value="Chromosome"/>
</dbReference>
<keyword evidence="6 9" id="KW-0255">Endonuclease</keyword>
<dbReference type="GO" id="GO:0005737">
    <property type="term" value="C:cytoplasm"/>
    <property type="evidence" value="ECO:0007669"/>
    <property type="project" value="UniProtKB-SubCell"/>
</dbReference>
<keyword evidence="5 9" id="KW-0479">Metal-binding</keyword>
<comment type="subcellular location">
    <subcellularLocation>
        <location evidence="9">Cytoplasm</location>
    </subcellularLocation>
</comment>
<accession>A0A3G2R4A6</accession>
<dbReference type="Pfam" id="PF02130">
    <property type="entry name" value="YbeY"/>
    <property type="match status" value="1"/>
</dbReference>
<comment type="cofactor">
    <cofactor evidence="9">
        <name>Zn(2+)</name>
        <dbReference type="ChEBI" id="CHEBI:29105"/>
    </cofactor>
    <text evidence="9">Binds 1 zinc ion.</text>
</comment>
<keyword evidence="11" id="KW-1185">Reference proteome</keyword>
<proteinExistence type="inferred from homology"/>
<evidence type="ECO:0000256" key="8">
    <source>
        <dbReference type="ARBA" id="ARBA00022833"/>
    </source>
</evidence>
<dbReference type="HAMAP" id="MF_00009">
    <property type="entry name" value="Endoribonucl_YbeY"/>
    <property type="match status" value="1"/>
</dbReference>
<reference evidence="10 11" key="1">
    <citation type="submission" date="2018-10" db="EMBL/GenBank/DDBJ databases">
        <authorList>
            <person name="Zhang X."/>
        </authorList>
    </citation>
    <scope>NUCLEOTIDE SEQUENCE [LARGE SCALE GENOMIC DNA]</scope>
    <source>
        <strain evidence="10 11">SK-G1</strain>
    </source>
</reference>
<comment type="similarity">
    <text evidence="1 9">Belongs to the endoribonuclease YbeY family.</text>
</comment>
<dbReference type="InterPro" id="IPR023091">
    <property type="entry name" value="MetalPrtase_cat_dom_sf_prd"/>
</dbReference>
<dbReference type="Gene3D" id="3.40.390.30">
    <property type="entry name" value="Metalloproteases ('zincins'), catalytic domain"/>
    <property type="match status" value="1"/>
</dbReference>
<evidence type="ECO:0000256" key="4">
    <source>
        <dbReference type="ARBA" id="ARBA00022722"/>
    </source>
</evidence>
<dbReference type="GO" id="GO:0004521">
    <property type="term" value="F:RNA endonuclease activity"/>
    <property type="evidence" value="ECO:0007669"/>
    <property type="project" value="UniProtKB-UniRule"/>
</dbReference>
<dbReference type="InterPro" id="IPR020549">
    <property type="entry name" value="YbeY_CS"/>
</dbReference>
<feature type="binding site" evidence="9">
    <location>
        <position position="128"/>
    </location>
    <ligand>
        <name>Zn(2+)</name>
        <dbReference type="ChEBI" id="CHEBI:29105"/>
        <note>catalytic</note>
    </ligand>
</feature>
<dbReference type="GO" id="GO:0004222">
    <property type="term" value="F:metalloendopeptidase activity"/>
    <property type="evidence" value="ECO:0007669"/>
    <property type="project" value="InterPro"/>
</dbReference>
<evidence type="ECO:0000256" key="5">
    <source>
        <dbReference type="ARBA" id="ARBA00022723"/>
    </source>
</evidence>
<dbReference type="PROSITE" id="PS01306">
    <property type="entry name" value="UPF0054"/>
    <property type="match status" value="1"/>
</dbReference>
<dbReference type="KEGG" id="bacg:D2962_06365"/>
<evidence type="ECO:0000256" key="3">
    <source>
        <dbReference type="ARBA" id="ARBA00022552"/>
    </source>
</evidence>
<evidence type="ECO:0000256" key="6">
    <source>
        <dbReference type="ARBA" id="ARBA00022759"/>
    </source>
</evidence>
<sequence>MPEIIISSWQGKIDISADFEQLLTDILKFALAREQVPQDAEVSVVLVDDAYIRELNRQYRAKDTHTDVLSFAMRESVPEEKAIEGDPGAEQLLGDIVISVERAREQAEEYGHSFERELGYLAVHGVLHLLGYDHEKEEDRKIMRQKEEEILKAFDLTRGAI</sequence>
<keyword evidence="4 9" id="KW-0540">Nuclease</keyword>
<dbReference type="RefSeq" id="WP_122014519.1">
    <property type="nucleotide sequence ID" value="NZ_CP033169.1"/>
</dbReference>
<keyword evidence="9" id="KW-0963">Cytoplasm</keyword>
<dbReference type="EC" id="3.1.-.-" evidence="9"/>
<dbReference type="NCBIfam" id="TIGR00043">
    <property type="entry name" value="rRNA maturation RNase YbeY"/>
    <property type="match status" value="1"/>
</dbReference>
<dbReference type="SUPFAM" id="SSF55486">
    <property type="entry name" value="Metalloproteases ('zincins'), catalytic domain"/>
    <property type="match status" value="1"/>
</dbReference>
<evidence type="ECO:0000313" key="11">
    <source>
        <dbReference type="Proteomes" id="UP000280960"/>
    </source>
</evidence>
<dbReference type="PANTHER" id="PTHR46986:SF1">
    <property type="entry name" value="ENDORIBONUCLEASE YBEY, CHLOROPLASTIC"/>
    <property type="match status" value="1"/>
</dbReference>
<dbReference type="InterPro" id="IPR002036">
    <property type="entry name" value="YbeY"/>
</dbReference>
<evidence type="ECO:0000256" key="7">
    <source>
        <dbReference type="ARBA" id="ARBA00022801"/>
    </source>
</evidence>